<feature type="domain" description="Nudix hydrolase" evidence="1">
    <location>
        <begin position="54"/>
        <end position="189"/>
    </location>
</feature>
<proteinExistence type="predicted"/>
<dbReference type="EMBL" id="VFOQ01000001">
    <property type="protein sequence ID" value="TQL61433.1"/>
    <property type="molecule type" value="Genomic_DNA"/>
</dbReference>
<reference evidence="2 3" key="1">
    <citation type="submission" date="2019-06" db="EMBL/GenBank/DDBJ databases">
        <title>Sequencing the genomes of 1000 actinobacteria strains.</title>
        <authorList>
            <person name="Klenk H.-P."/>
        </authorList>
    </citation>
    <scope>NUCLEOTIDE SEQUENCE [LARGE SCALE GENOMIC DNA]</scope>
    <source>
        <strain evidence="2 3">DSM 18082</strain>
    </source>
</reference>
<sequence>MSHGLDPAYRRLHADATSLLEGWTAPTPGQDARRESFLAHLRAHPDAMAKQGPPAHLTASCLVLDPAGGHVLLTLHRKAHQWFQFGGHYEPGDASVLAAATREGREESGLPGLEVHPELVDLDRHTLVGSFGRCREHLDLRFAAVAERDGGHEVSAESLDVRWWPVDALPADAGEELPRLIAAARAALPVS</sequence>
<dbReference type="InterPro" id="IPR000086">
    <property type="entry name" value="NUDIX_hydrolase_dom"/>
</dbReference>
<comment type="caution">
    <text evidence="2">The sequence shown here is derived from an EMBL/GenBank/DDBJ whole genome shotgun (WGS) entry which is preliminary data.</text>
</comment>
<organism evidence="2 3">
    <name type="scientific">Oryzihumus leptocrescens</name>
    <dbReference type="NCBI Taxonomy" id="297536"/>
    <lineage>
        <taxon>Bacteria</taxon>
        <taxon>Bacillati</taxon>
        <taxon>Actinomycetota</taxon>
        <taxon>Actinomycetes</taxon>
        <taxon>Micrococcales</taxon>
        <taxon>Intrasporangiaceae</taxon>
        <taxon>Oryzihumus</taxon>
    </lineage>
</organism>
<dbReference type="InterPro" id="IPR015797">
    <property type="entry name" value="NUDIX_hydrolase-like_dom_sf"/>
</dbReference>
<dbReference type="Pfam" id="PF00293">
    <property type="entry name" value="NUDIX"/>
    <property type="match status" value="1"/>
</dbReference>
<keyword evidence="3" id="KW-1185">Reference proteome</keyword>
<dbReference type="AlphaFoldDB" id="A0A542ZM64"/>
<dbReference type="CDD" id="cd03674">
    <property type="entry name" value="NUDIX_Hydrolase"/>
    <property type="match status" value="1"/>
</dbReference>
<protein>
    <submittedName>
        <fullName evidence="2">8-oxo-dGTP pyrophosphatase MutT (NUDIX family)</fullName>
    </submittedName>
</protein>
<gene>
    <name evidence="2" type="ORF">FB474_2844</name>
</gene>
<dbReference type="Proteomes" id="UP000319514">
    <property type="component" value="Unassembled WGS sequence"/>
</dbReference>
<dbReference type="SUPFAM" id="SSF55811">
    <property type="entry name" value="Nudix"/>
    <property type="match status" value="1"/>
</dbReference>
<dbReference type="PROSITE" id="PS51462">
    <property type="entry name" value="NUDIX"/>
    <property type="match status" value="1"/>
</dbReference>
<evidence type="ECO:0000259" key="1">
    <source>
        <dbReference type="PROSITE" id="PS51462"/>
    </source>
</evidence>
<accession>A0A542ZM64</accession>
<evidence type="ECO:0000313" key="3">
    <source>
        <dbReference type="Proteomes" id="UP000319514"/>
    </source>
</evidence>
<name>A0A542ZM64_9MICO</name>
<evidence type="ECO:0000313" key="2">
    <source>
        <dbReference type="EMBL" id="TQL61433.1"/>
    </source>
</evidence>
<dbReference type="RefSeq" id="WP_246092190.1">
    <property type="nucleotide sequence ID" value="NZ_BAAAKX010000001.1"/>
</dbReference>
<dbReference type="Gene3D" id="3.90.79.10">
    <property type="entry name" value="Nucleoside Triphosphate Pyrophosphohydrolase"/>
    <property type="match status" value="1"/>
</dbReference>